<protein>
    <submittedName>
        <fullName evidence="3">Uncharacterized protein</fullName>
    </submittedName>
</protein>
<gene>
    <name evidence="3" type="ORF">OTU49_009997</name>
</gene>
<feature type="compositionally biased region" description="Polar residues" evidence="1">
    <location>
        <begin position="91"/>
        <end position="100"/>
    </location>
</feature>
<comment type="caution">
    <text evidence="3">The sequence shown here is derived from an EMBL/GenBank/DDBJ whole genome shotgun (WGS) entry which is preliminary data.</text>
</comment>
<accession>A0AAW0W8V0</accession>
<evidence type="ECO:0000313" key="4">
    <source>
        <dbReference type="Proteomes" id="UP001445076"/>
    </source>
</evidence>
<name>A0AAW0W8V0_CHEQU</name>
<keyword evidence="4" id="KW-1185">Reference proteome</keyword>
<organism evidence="3 4">
    <name type="scientific">Cherax quadricarinatus</name>
    <name type="common">Australian red claw crayfish</name>
    <dbReference type="NCBI Taxonomy" id="27406"/>
    <lineage>
        <taxon>Eukaryota</taxon>
        <taxon>Metazoa</taxon>
        <taxon>Ecdysozoa</taxon>
        <taxon>Arthropoda</taxon>
        <taxon>Crustacea</taxon>
        <taxon>Multicrustacea</taxon>
        <taxon>Malacostraca</taxon>
        <taxon>Eumalacostraca</taxon>
        <taxon>Eucarida</taxon>
        <taxon>Decapoda</taxon>
        <taxon>Pleocyemata</taxon>
        <taxon>Astacidea</taxon>
        <taxon>Parastacoidea</taxon>
        <taxon>Parastacidae</taxon>
        <taxon>Cherax</taxon>
    </lineage>
</organism>
<feature type="signal peptide" evidence="2">
    <location>
        <begin position="1"/>
        <end position="27"/>
    </location>
</feature>
<dbReference type="AlphaFoldDB" id="A0AAW0W8V0"/>
<dbReference type="EMBL" id="JARKIK010000078">
    <property type="protein sequence ID" value="KAK8726688.1"/>
    <property type="molecule type" value="Genomic_DNA"/>
</dbReference>
<feature type="chain" id="PRO_5043721310" evidence="2">
    <location>
        <begin position="28"/>
        <end position="164"/>
    </location>
</feature>
<keyword evidence="2" id="KW-0732">Signal</keyword>
<dbReference type="Proteomes" id="UP001445076">
    <property type="component" value="Unassembled WGS sequence"/>
</dbReference>
<sequence>MMCRVGGVGVPSMSVMLLVVYLALAAADDRFTCCMGGWKVMRGVTLCAAPCCPGYEHRILKMPLLKSPVICHKLTQEELRKKEEAARISKTPASSSSLEDNTLEDEPRRIVRASSEYQDFLYRHRHFFLHLMNEGYSHKELLTNMENFLNKISSTAYQPDWFRG</sequence>
<proteinExistence type="predicted"/>
<feature type="region of interest" description="Disordered" evidence="1">
    <location>
        <begin position="83"/>
        <end position="105"/>
    </location>
</feature>
<evidence type="ECO:0000313" key="3">
    <source>
        <dbReference type="EMBL" id="KAK8726688.1"/>
    </source>
</evidence>
<reference evidence="3 4" key="1">
    <citation type="journal article" date="2024" name="BMC Genomics">
        <title>Genome assembly of redclaw crayfish (Cherax quadricarinatus) provides insights into its immune adaptation and hypoxia tolerance.</title>
        <authorList>
            <person name="Liu Z."/>
            <person name="Zheng J."/>
            <person name="Li H."/>
            <person name="Fang K."/>
            <person name="Wang S."/>
            <person name="He J."/>
            <person name="Zhou D."/>
            <person name="Weng S."/>
            <person name="Chi M."/>
            <person name="Gu Z."/>
            <person name="He J."/>
            <person name="Li F."/>
            <person name="Wang M."/>
        </authorList>
    </citation>
    <scope>NUCLEOTIDE SEQUENCE [LARGE SCALE GENOMIC DNA]</scope>
    <source>
        <strain evidence="3">ZL_2023a</strain>
    </source>
</reference>
<evidence type="ECO:0000256" key="1">
    <source>
        <dbReference type="SAM" id="MobiDB-lite"/>
    </source>
</evidence>
<evidence type="ECO:0000256" key="2">
    <source>
        <dbReference type="SAM" id="SignalP"/>
    </source>
</evidence>